<feature type="non-terminal residue" evidence="2">
    <location>
        <position position="1"/>
    </location>
</feature>
<feature type="region of interest" description="Disordered" evidence="1">
    <location>
        <begin position="264"/>
        <end position="302"/>
    </location>
</feature>
<dbReference type="GO" id="GO:0004527">
    <property type="term" value="F:exonuclease activity"/>
    <property type="evidence" value="ECO:0007669"/>
    <property type="project" value="UniProtKB-KW"/>
</dbReference>
<dbReference type="AlphaFoldDB" id="A0A6J4N4F0"/>
<protein>
    <submittedName>
        <fullName evidence="2">RecB family exonuclease</fullName>
    </submittedName>
</protein>
<dbReference type="EMBL" id="CADCUM010000050">
    <property type="protein sequence ID" value="CAA9374658.1"/>
    <property type="molecule type" value="Genomic_DNA"/>
</dbReference>
<keyword evidence="2" id="KW-0540">Nuclease</keyword>
<feature type="compositionally biased region" description="Basic residues" evidence="1">
    <location>
        <begin position="192"/>
        <end position="204"/>
    </location>
</feature>
<feature type="compositionally biased region" description="Basic residues" evidence="1">
    <location>
        <begin position="8"/>
        <end position="17"/>
    </location>
</feature>
<feature type="region of interest" description="Disordered" evidence="1">
    <location>
        <begin position="1"/>
        <end position="245"/>
    </location>
</feature>
<feature type="compositionally biased region" description="Basic residues" evidence="1">
    <location>
        <begin position="269"/>
        <end position="283"/>
    </location>
</feature>
<feature type="non-terminal residue" evidence="2">
    <location>
        <position position="302"/>
    </location>
</feature>
<evidence type="ECO:0000256" key="1">
    <source>
        <dbReference type="SAM" id="MobiDB-lite"/>
    </source>
</evidence>
<reference evidence="2" key="1">
    <citation type="submission" date="2020-02" db="EMBL/GenBank/DDBJ databases">
        <authorList>
            <person name="Meier V. D."/>
        </authorList>
    </citation>
    <scope>NUCLEOTIDE SEQUENCE</scope>
    <source>
        <strain evidence="2">AVDCRST_MAG32</strain>
    </source>
</reference>
<evidence type="ECO:0000313" key="2">
    <source>
        <dbReference type="EMBL" id="CAA9374658.1"/>
    </source>
</evidence>
<feature type="compositionally biased region" description="Low complexity" evidence="1">
    <location>
        <begin position="109"/>
        <end position="137"/>
    </location>
</feature>
<sequence>AGPVPRGASRHSGRRCRGAGGPVAQPGGRLPHLPADVSPPDDRPPARGALPRRGPRHRRPPGAGGPLRPARRRPDPVSRRRPAGAGLGGCAARRARARGDVRRRGPGRVGLAGLVPRGARPVVHPRGPPAARAGGARALRRDPARLTPAPPRLRRPGRRGARRADPRGGLQDGRVTSRRLRGEGPVPDAVLRPRHLAHPRRRALRPAAGLPRQRRDPPLRAGRGRPARHRAQGAGHLGGDPARRGVRRLAREPVPDVRLVLVQAPLPGVRRHSPAPARARRAATRPLGGPRHRRDRHDVGPL</sequence>
<organism evidence="2">
    <name type="scientific">uncultured Nocardioides sp</name>
    <dbReference type="NCBI Taxonomy" id="198441"/>
    <lineage>
        <taxon>Bacteria</taxon>
        <taxon>Bacillati</taxon>
        <taxon>Actinomycetota</taxon>
        <taxon>Actinomycetes</taxon>
        <taxon>Propionibacteriales</taxon>
        <taxon>Nocardioidaceae</taxon>
        <taxon>Nocardioides</taxon>
        <taxon>environmental samples</taxon>
    </lineage>
</organism>
<proteinExistence type="predicted"/>
<keyword evidence="2" id="KW-0269">Exonuclease</keyword>
<gene>
    <name evidence="2" type="ORF">AVDCRST_MAG32-1060</name>
</gene>
<accession>A0A6J4N4F0</accession>
<feature type="compositionally biased region" description="Basic residues" evidence="1">
    <location>
        <begin position="152"/>
        <end position="161"/>
    </location>
</feature>
<name>A0A6J4N4F0_9ACTN</name>
<feature type="compositionally biased region" description="Basic residues" evidence="1">
    <location>
        <begin position="222"/>
        <end position="231"/>
    </location>
</feature>
<keyword evidence="2" id="KW-0378">Hydrolase</keyword>